<accession>A0A1V4HED0</accession>
<reference evidence="2" key="1">
    <citation type="submission" date="2016-07" db="EMBL/GenBank/DDBJ databases">
        <authorList>
            <person name="Florea S."/>
            <person name="Webb J.S."/>
            <person name="Jaromczyk J."/>
            <person name="Schardl C.L."/>
        </authorList>
    </citation>
    <scope>NUCLEOTIDE SEQUENCE [LARGE SCALE GENOMIC DNA]</scope>
    <source>
        <strain evidence="2">CY1</strain>
    </source>
</reference>
<dbReference type="Proteomes" id="UP000190626">
    <property type="component" value="Unassembled WGS sequence"/>
</dbReference>
<name>A0A1V4HED0_9BACL</name>
<organism evidence="1 2">
    <name type="scientific">Paenibacillus ferrarius</name>
    <dbReference type="NCBI Taxonomy" id="1469647"/>
    <lineage>
        <taxon>Bacteria</taxon>
        <taxon>Bacillati</taxon>
        <taxon>Bacillota</taxon>
        <taxon>Bacilli</taxon>
        <taxon>Bacillales</taxon>
        <taxon>Paenibacillaceae</taxon>
        <taxon>Paenibacillus</taxon>
    </lineage>
</organism>
<evidence type="ECO:0000313" key="1">
    <source>
        <dbReference type="EMBL" id="OPH52998.1"/>
    </source>
</evidence>
<comment type="caution">
    <text evidence="1">The sequence shown here is derived from an EMBL/GenBank/DDBJ whole genome shotgun (WGS) entry which is preliminary data.</text>
</comment>
<dbReference type="EMBL" id="MBTG01000025">
    <property type="protein sequence ID" value="OPH52998.1"/>
    <property type="molecule type" value="Genomic_DNA"/>
</dbReference>
<dbReference type="RefSeq" id="WP_079416195.1">
    <property type="nucleotide sequence ID" value="NZ_MBTG01000025.1"/>
</dbReference>
<sequence length="145" mass="16349">MSSTNNDNTNALNAKILQNAIEISVNIGLMMGTKQLISTDSDVINSDSIQENVVLWATQFANKYGHIIDPEEFAKVPELNKHNESFGYLAAIDTYTRIKCEEVGWAGKPYDAEDYEAAKKIGLDLDNWNDYSKYYQLGTVEEKEE</sequence>
<proteinExistence type="predicted"/>
<gene>
    <name evidence="1" type="ORF">BC351_32595</name>
</gene>
<dbReference type="OrthoDB" id="10003599at2"/>
<evidence type="ECO:0000313" key="2">
    <source>
        <dbReference type="Proteomes" id="UP000190626"/>
    </source>
</evidence>
<protein>
    <submittedName>
        <fullName evidence="1">Uncharacterized protein</fullName>
    </submittedName>
</protein>
<dbReference type="AlphaFoldDB" id="A0A1V4HED0"/>
<dbReference type="STRING" id="1469647.BC351_32595"/>
<keyword evidence="2" id="KW-1185">Reference proteome</keyword>